<keyword evidence="2" id="KW-0067">ATP-binding</keyword>
<keyword evidence="2" id="KW-0547">Nucleotide-binding</keyword>
<feature type="domain" description="AAA+ ATPase" evidence="1">
    <location>
        <begin position="116"/>
        <end position="301"/>
    </location>
</feature>
<dbReference type="SUPFAM" id="SSF52540">
    <property type="entry name" value="P-loop containing nucleoside triphosphate hydrolases"/>
    <property type="match status" value="1"/>
</dbReference>
<sequence>MNAFSELNAQDSAHLAEFGRNLWKAGDRAYSNLHKCNGTILRIDAQSRVWFHEDGRPTDYCTQHGFADLRPTTNSGGYIAPELKGRAADLSILLQPLNAINPVLDSRYLVKGWLDRGAFSVVYGESNVGKTFFALDLSMHVAAARDWHGNRIPGNTNYAGPVVYVAGEGGAGINNRIEAIRRERAHLMRYTEENGDFMLLPTALDLCESNDAAALVAALDDLPAPPSLIVIDTLARAFGGGDENTAKDMGAFIRNIDAIRAETGAHVMVIHHSGKDTSKGARGSGSLRAAVDTEIELTRDGTVILAETKKQRDMPTGNVFAYTLRSVLIGQDEDGDDITSAVVEAAEAPEKRKPRLRGQALIAMNAFNEALANHGEFKKGQPFPEDRQCVALERWREYCDRHDLSSGEGESSNRAAFHKNKTNLQERGLVRVQDGYVWGCA</sequence>
<evidence type="ECO:0000313" key="3">
    <source>
        <dbReference type="Proteomes" id="UP001597151"/>
    </source>
</evidence>
<evidence type="ECO:0000313" key="2">
    <source>
        <dbReference type="EMBL" id="MFD1193345.1"/>
    </source>
</evidence>
<evidence type="ECO:0000259" key="1">
    <source>
        <dbReference type="SMART" id="SM00382"/>
    </source>
</evidence>
<dbReference type="Gene3D" id="3.40.50.300">
    <property type="entry name" value="P-loop containing nucleotide triphosphate hydrolases"/>
    <property type="match status" value="1"/>
</dbReference>
<keyword evidence="2" id="KW-0378">Hydrolase</keyword>
<dbReference type="InterPro" id="IPR003593">
    <property type="entry name" value="AAA+_ATPase"/>
</dbReference>
<dbReference type="GO" id="GO:0004386">
    <property type="term" value="F:helicase activity"/>
    <property type="evidence" value="ECO:0007669"/>
    <property type="project" value="UniProtKB-KW"/>
</dbReference>
<keyword evidence="2" id="KW-0347">Helicase</keyword>
<dbReference type="RefSeq" id="WP_380788543.1">
    <property type="nucleotide sequence ID" value="NZ_JBHTKR010000001.1"/>
</dbReference>
<accession>A0ABW3T9I8</accession>
<comment type="caution">
    <text evidence="2">The sequence shown here is derived from an EMBL/GenBank/DDBJ whole genome shotgun (WGS) entry which is preliminary data.</text>
</comment>
<proteinExistence type="predicted"/>
<protein>
    <submittedName>
        <fullName evidence="2">Helicase RepA family protein</fullName>
    </submittedName>
</protein>
<gene>
    <name evidence="2" type="ORF">ACFQ3C_01505</name>
</gene>
<dbReference type="InterPro" id="IPR038724">
    <property type="entry name" value="RepA"/>
</dbReference>
<dbReference type="CDD" id="cd01125">
    <property type="entry name" value="RepA_RSF1010_like"/>
    <property type="match status" value="1"/>
</dbReference>
<organism evidence="2 3">
    <name type="scientific">Seohaeicola saemankumensis</name>
    <dbReference type="NCBI Taxonomy" id="481181"/>
    <lineage>
        <taxon>Bacteria</taxon>
        <taxon>Pseudomonadati</taxon>
        <taxon>Pseudomonadota</taxon>
        <taxon>Alphaproteobacteria</taxon>
        <taxon>Rhodobacterales</taxon>
        <taxon>Roseobacteraceae</taxon>
        <taxon>Seohaeicola</taxon>
    </lineage>
</organism>
<keyword evidence="3" id="KW-1185">Reference proteome</keyword>
<dbReference type="EMBL" id="JBHTKR010000001">
    <property type="protein sequence ID" value="MFD1193345.1"/>
    <property type="molecule type" value="Genomic_DNA"/>
</dbReference>
<dbReference type="InterPro" id="IPR027417">
    <property type="entry name" value="P-loop_NTPase"/>
</dbReference>
<reference evidence="3" key="1">
    <citation type="journal article" date="2019" name="Int. J. Syst. Evol. Microbiol.">
        <title>The Global Catalogue of Microorganisms (GCM) 10K type strain sequencing project: providing services to taxonomists for standard genome sequencing and annotation.</title>
        <authorList>
            <consortium name="The Broad Institute Genomics Platform"/>
            <consortium name="The Broad Institute Genome Sequencing Center for Infectious Disease"/>
            <person name="Wu L."/>
            <person name="Ma J."/>
        </authorList>
    </citation>
    <scope>NUCLEOTIDE SEQUENCE [LARGE SCALE GENOMIC DNA]</scope>
    <source>
        <strain evidence="3">CCUG 55328</strain>
    </source>
</reference>
<dbReference type="Proteomes" id="UP001597151">
    <property type="component" value="Unassembled WGS sequence"/>
</dbReference>
<dbReference type="Pfam" id="PF13481">
    <property type="entry name" value="AAA_25"/>
    <property type="match status" value="1"/>
</dbReference>
<name>A0ABW3T9I8_9RHOB</name>
<dbReference type="SMART" id="SM00382">
    <property type="entry name" value="AAA"/>
    <property type="match status" value="1"/>
</dbReference>